<evidence type="ECO:0000313" key="2">
    <source>
        <dbReference type="EMBL" id="PIE31472.1"/>
    </source>
</evidence>
<dbReference type="EMBL" id="PDSK01000145">
    <property type="protein sequence ID" value="PIE31472.1"/>
    <property type="molecule type" value="Genomic_DNA"/>
</dbReference>
<accession>A0A2G6K914</accession>
<evidence type="ECO:0000256" key="1">
    <source>
        <dbReference type="SAM" id="Phobius"/>
    </source>
</evidence>
<protein>
    <submittedName>
        <fullName evidence="2">Uncharacterized protein</fullName>
    </submittedName>
</protein>
<keyword evidence="1" id="KW-0812">Transmembrane</keyword>
<proteinExistence type="predicted"/>
<name>A0A2G6K914_9BACT</name>
<keyword evidence="1" id="KW-0472">Membrane</keyword>
<gene>
    <name evidence="2" type="ORF">CSA56_18275</name>
</gene>
<sequence length="212" mass="23234">MGISEIEQDIRLIRKVMESASRYTNIPASGYVVTGVLGVLGAWRTSFFLKSRHISEVAQIDLWEIKGLTVTWFLIFLSAIAVVVLLSWRKAKKYQAVAWNSLAARMILSQIPLVIVSGVLTIAMGLRGDYDLIPCMWLGIYGAILYSFSYFTGIEHKVEGSLFIGLGTLAAFAPIQTLPLLLGLGFGGVHLMAGIVRALLNKKGMHVSESTE</sequence>
<dbReference type="AlphaFoldDB" id="A0A2G6K914"/>
<organism evidence="2 3">
    <name type="scientific">candidate division KSB3 bacterium</name>
    <dbReference type="NCBI Taxonomy" id="2044937"/>
    <lineage>
        <taxon>Bacteria</taxon>
        <taxon>candidate division KSB3</taxon>
    </lineage>
</organism>
<keyword evidence="1" id="KW-1133">Transmembrane helix</keyword>
<reference evidence="2 3" key="1">
    <citation type="submission" date="2017-10" db="EMBL/GenBank/DDBJ databases">
        <title>Novel microbial diversity and functional potential in the marine mammal oral microbiome.</title>
        <authorList>
            <person name="Dudek N.K."/>
            <person name="Sun C.L."/>
            <person name="Burstein D."/>
            <person name="Kantor R.S."/>
            <person name="Aliaga Goltsman D.S."/>
            <person name="Bik E.M."/>
            <person name="Thomas B.C."/>
            <person name="Banfield J.F."/>
            <person name="Relman D.A."/>
        </authorList>
    </citation>
    <scope>NUCLEOTIDE SEQUENCE [LARGE SCALE GENOMIC DNA]</scope>
    <source>
        <strain evidence="2">DOLJORAL78_47_16</strain>
    </source>
</reference>
<feature type="transmembrane region" description="Helical" evidence="1">
    <location>
        <begin position="63"/>
        <end position="86"/>
    </location>
</feature>
<feature type="transmembrane region" description="Helical" evidence="1">
    <location>
        <begin position="107"/>
        <end position="126"/>
    </location>
</feature>
<feature type="transmembrane region" description="Helical" evidence="1">
    <location>
        <begin position="132"/>
        <end position="151"/>
    </location>
</feature>
<dbReference type="Proteomes" id="UP000230821">
    <property type="component" value="Unassembled WGS sequence"/>
</dbReference>
<feature type="transmembrane region" description="Helical" evidence="1">
    <location>
        <begin position="23"/>
        <end position="43"/>
    </location>
</feature>
<feature type="transmembrane region" description="Helical" evidence="1">
    <location>
        <begin position="158"/>
        <end position="175"/>
    </location>
</feature>
<comment type="caution">
    <text evidence="2">The sequence shown here is derived from an EMBL/GenBank/DDBJ whole genome shotgun (WGS) entry which is preliminary data.</text>
</comment>
<evidence type="ECO:0000313" key="3">
    <source>
        <dbReference type="Proteomes" id="UP000230821"/>
    </source>
</evidence>